<evidence type="ECO:0000313" key="2">
    <source>
        <dbReference type="Proteomes" id="UP000024635"/>
    </source>
</evidence>
<dbReference type="PANTHER" id="PTHR13308:SF40">
    <property type="entry name" value="NEDD4-BINDING PROTEIN 2-LIKE 1"/>
    <property type="match status" value="1"/>
</dbReference>
<evidence type="ECO:0008006" key="3">
    <source>
        <dbReference type="Google" id="ProtNLM"/>
    </source>
</evidence>
<dbReference type="InterPro" id="IPR026302">
    <property type="entry name" value="NEDD4-bd_p2"/>
</dbReference>
<dbReference type="InterPro" id="IPR027417">
    <property type="entry name" value="P-loop_NTPase"/>
</dbReference>
<dbReference type="STRING" id="53326.A0A016UJH6"/>
<accession>A0A016UJH6</accession>
<gene>
    <name evidence="1" type="primary">Acey_s0037.g3477</name>
    <name evidence="1" type="synonym">Acey-F26A1.14</name>
    <name evidence="1" type="ORF">Y032_0037g3477</name>
</gene>
<dbReference type="PANTHER" id="PTHR13308">
    <property type="entry name" value="NEDD4-BINDING PROTEIN 2-LIKE 1"/>
    <property type="match status" value="1"/>
</dbReference>
<dbReference type="Proteomes" id="UP000024635">
    <property type="component" value="Unassembled WGS sequence"/>
</dbReference>
<dbReference type="AlphaFoldDB" id="A0A016UJH6"/>
<comment type="caution">
    <text evidence="1">The sequence shown here is derived from an EMBL/GenBank/DDBJ whole genome shotgun (WGS) entry which is preliminary data.</text>
</comment>
<sequence length="353" mass="39626">MSKLQRHVQCYDAYAPLEMVQRCIREGHHVMVLMRGIPGSGKTHLAKFLLSNYGGVVCSTDDFFVENGEYRFQPEKLEEYHKNNILRVRDAMIDGIKPIIVDNTNIFTNHMEQYALHAVTHCYEIFVVEPETSWRYAVKECFRRNVHGVDKSKIHAMLQSLEEQGRPSLSRLVGKGRQVKLEPPCDEVECDLIDTFSSVGPPSFTPSAFSNGMTPFSMKVTASDGPPGLPDPNTMNISAKLFPNGAAPAPSSPSVSLSLAPDPRPHIRMVTLRDMATQTNEVIVTLTCAGIPCLVEDLVEGPSRTLERVKDPKTHMKDRVVRMENIPQVSELDVLVAIFPYEEINNLTHYYQV</sequence>
<evidence type="ECO:0000313" key="1">
    <source>
        <dbReference type="EMBL" id="EYC15360.1"/>
    </source>
</evidence>
<organism evidence="1 2">
    <name type="scientific">Ancylostoma ceylanicum</name>
    <dbReference type="NCBI Taxonomy" id="53326"/>
    <lineage>
        <taxon>Eukaryota</taxon>
        <taxon>Metazoa</taxon>
        <taxon>Ecdysozoa</taxon>
        <taxon>Nematoda</taxon>
        <taxon>Chromadorea</taxon>
        <taxon>Rhabditida</taxon>
        <taxon>Rhabditina</taxon>
        <taxon>Rhabditomorpha</taxon>
        <taxon>Strongyloidea</taxon>
        <taxon>Ancylostomatidae</taxon>
        <taxon>Ancylostomatinae</taxon>
        <taxon>Ancylostoma</taxon>
    </lineage>
</organism>
<dbReference type="EMBL" id="JARK01001373">
    <property type="protein sequence ID" value="EYC15360.1"/>
    <property type="molecule type" value="Genomic_DNA"/>
</dbReference>
<protein>
    <recommendedName>
        <fullName evidence="3">2',3'-cyclic-nucleotide 3'-phosphodiesterase</fullName>
    </recommendedName>
</protein>
<dbReference type="Gene3D" id="3.40.50.300">
    <property type="entry name" value="P-loop containing nucleotide triphosphate hydrolases"/>
    <property type="match status" value="1"/>
</dbReference>
<dbReference type="SUPFAM" id="SSF52540">
    <property type="entry name" value="P-loop containing nucleoside triphosphate hydrolases"/>
    <property type="match status" value="1"/>
</dbReference>
<proteinExistence type="predicted"/>
<keyword evidence="2" id="KW-1185">Reference proteome</keyword>
<dbReference type="OrthoDB" id="3231855at2759"/>
<reference evidence="2" key="1">
    <citation type="journal article" date="2015" name="Nat. Genet.">
        <title>The genome and transcriptome of the zoonotic hookworm Ancylostoma ceylanicum identify infection-specific gene families.</title>
        <authorList>
            <person name="Schwarz E.M."/>
            <person name="Hu Y."/>
            <person name="Antoshechkin I."/>
            <person name="Miller M.M."/>
            <person name="Sternberg P.W."/>
            <person name="Aroian R.V."/>
        </authorList>
    </citation>
    <scope>NUCLEOTIDE SEQUENCE</scope>
    <source>
        <strain evidence="2">HY135</strain>
    </source>
</reference>
<name>A0A016UJH6_9BILA</name>
<dbReference type="Pfam" id="PF13671">
    <property type="entry name" value="AAA_33"/>
    <property type="match status" value="1"/>
</dbReference>